<organism evidence="1 2">
    <name type="scientific">Bacteroides fragilis str. S36L11</name>
    <dbReference type="NCBI Taxonomy" id="1339327"/>
    <lineage>
        <taxon>Bacteria</taxon>
        <taxon>Pseudomonadati</taxon>
        <taxon>Bacteroidota</taxon>
        <taxon>Bacteroidia</taxon>
        <taxon>Bacteroidales</taxon>
        <taxon>Bacteroidaceae</taxon>
        <taxon>Bacteroides</taxon>
    </lineage>
</organism>
<sequence>MRYYALRVRGALCKTFRQKVITLELSQTPVIRTVLAI</sequence>
<dbReference type="EMBL" id="JGDJ01000170">
    <property type="protein sequence ID" value="EXZ29200.1"/>
    <property type="molecule type" value="Genomic_DNA"/>
</dbReference>
<dbReference type="Proteomes" id="UP000022082">
    <property type="component" value="Unassembled WGS sequence"/>
</dbReference>
<dbReference type="AlphaFoldDB" id="A0A015X527"/>
<accession>A0A015X527</accession>
<protein>
    <submittedName>
        <fullName evidence="1">Uncharacterized protein</fullName>
    </submittedName>
</protein>
<evidence type="ECO:0000313" key="2">
    <source>
        <dbReference type="Proteomes" id="UP000022082"/>
    </source>
</evidence>
<comment type="caution">
    <text evidence="1">The sequence shown here is derived from an EMBL/GenBank/DDBJ whole genome shotgun (WGS) entry which is preliminary data.</text>
</comment>
<name>A0A015X527_BACFG</name>
<gene>
    <name evidence="1" type="ORF">M136_1633</name>
</gene>
<reference evidence="1 2" key="1">
    <citation type="submission" date="2014-02" db="EMBL/GenBank/DDBJ databases">
        <authorList>
            <person name="Sears C."/>
            <person name="Carroll K."/>
            <person name="Sack B.R."/>
            <person name="Qadri F."/>
            <person name="Myers L.L."/>
            <person name="Chung G.-T."/>
            <person name="Escheverria P."/>
            <person name="Fraser C.M."/>
            <person name="Sadzewicz L."/>
            <person name="Shefchek K.A."/>
            <person name="Tallon L."/>
            <person name="Das S.P."/>
            <person name="Daugherty S."/>
            <person name="Mongodin E.F."/>
        </authorList>
    </citation>
    <scope>NUCLEOTIDE SEQUENCE [LARGE SCALE GENOMIC DNA]</scope>
    <source>
        <strain evidence="1 2">S36L11</strain>
    </source>
</reference>
<evidence type="ECO:0000313" key="1">
    <source>
        <dbReference type="EMBL" id="EXZ29200.1"/>
    </source>
</evidence>
<proteinExistence type="predicted"/>